<sequence length="75" mass="8113">MEAILAAIIAVLIIVGVLALKVIFSVSFSWVVVTVFGWVASLVDVNIFSAYDKWTVVLGVAAIMLIVSLFNKKND</sequence>
<evidence type="ECO:0000313" key="3">
    <source>
        <dbReference type="Proteomes" id="UP000219775"/>
    </source>
</evidence>
<comment type="caution">
    <text evidence="2">The sequence shown here is derived from an EMBL/GenBank/DDBJ whole genome shotgun (WGS) entry which is preliminary data.</text>
</comment>
<dbReference type="Proteomes" id="UP000219775">
    <property type="component" value="Unassembled WGS sequence"/>
</dbReference>
<dbReference type="RefSeq" id="WP_098129061.1">
    <property type="nucleotide sequence ID" value="NZ_NUDP01000117.1"/>
</dbReference>
<protein>
    <submittedName>
        <fullName evidence="2">Uncharacterized protein</fullName>
    </submittedName>
</protein>
<gene>
    <name evidence="2" type="ORF">CN613_25455</name>
</gene>
<accession>A0A2A8BYN3</accession>
<feature type="transmembrane region" description="Helical" evidence="1">
    <location>
        <begin position="29"/>
        <end position="47"/>
    </location>
</feature>
<keyword evidence="1" id="KW-0812">Transmembrane</keyword>
<evidence type="ECO:0000313" key="2">
    <source>
        <dbReference type="EMBL" id="PEM65294.1"/>
    </source>
</evidence>
<organism evidence="2 3">
    <name type="scientific">Bacillus pseudomycoides</name>
    <dbReference type="NCBI Taxonomy" id="64104"/>
    <lineage>
        <taxon>Bacteria</taxon>
        <taxon>Bacillati</taxon>
        <taxon>Bacillota</taxon>
        <taxon>Bacilli</taxon>
        <taxon>Bacillales</taxon>
        <taxon>Bacillaceae</taxon>
        <taxon>Bacillus</taxon>
        <taxon>Bacillus cereus group</taxon>
    </lineage>
</organism>
<reference evidence="2 3" key="1">
    <citation type="submission" date="2017-09" db="EMBL/GenBank/DDBJ databases">
        <title>Large-scale bioinformatics analysis of Bacillus genomes uncovers conserved roles of natural products in bacterial physiology.</title>
        <authorList>
            <consortium name="Agbiome Team Llc"/>
            <person name="Bleich R.M."/>
            <person name="Grubbs K.J."/>
            <person name="Santa Maria K.C."/>
            <person name="Allen S.E."/>
            <person name="Farag S."/>
            <person name="Shank E.A."/>
            <person name="Bowers A."/>
        </authorList>
    </citation>
    <scope>NUCLEOTIDE SEQUENCE [LARGE SCALE GENOMIC DNA]</scope>
    <source>
        <strain evidence="2 3">AFS009893</strain>
    </source>
</reference>
<feature type="transmembrane region" description="Helical" evidence="1">
    <location>
        <begin position="54"/>
        <end position="71"/>
    </location>
</feature>
<keyword evidence="1" id="KW-0472">Membrane</keyword>
<dbReference type="AlphaFoldDB" id="A0A2A8BYN3"/>
<name>A0A2A8BYN3_9BACI</name>
<dbReference type="EMBL" id="NUDP01000117">
    <property type="protein sequence ID" value="PEM65294.1"/>
    <property type="molecule type" value="Genomic_DNA"/>
</dbReference>
<proteinExistence type="predicted"/>
<evidence type="ECO:0000256" key="1">
    <source>
        <dbReference type="SAM" id="Phobius"/>
    </source>
</evidence>
<keyword evidence="1" id="KW-1133">Transmembrane helix</keyword>